<feature type="domain" description="CBS" evidence="4">
    <location>
        <begin position="66"/>
        <end position="122"/>
    </location>
</feature>
<dbReference type="Gene3D" id="3.10.580.10">
    <property type="entry name" value="CBS-domain"/>
    <property type="match status" value="1"/>
</dbReference>
<evidence type="ECO:0000256" key="2">
    <source>
        <dbReference type="ARBA" id="ARBA00023122"/>
    </source>
</evidence>
<protein>
    <recommendedName>
        <fullName evidence="4">CBS domain-containing protein</fullName>
    </recommendedName>
</protein>
<keyword evidence="2 3" id="KW-0129">CBS domain</keyword>
<evidence type="ECO:0000313" key="5">
    <source>
        <dbReference type="EMBL" id="CAE0647436.1"/>
    </source>
</evidence>
<organism evidence="5">
    <name type="scientific">Lotharella globosa</name>
    <dbReference type="NCBI Taxonomy" id="91324"/>
    <lineage>
        <taxon>Eukaryota</taxon>
        <taxon>Sar</taxon>
        <taxon>Rhizaria</taxon>
        <taxon>Cercozoa</taxon>
        <taxon>Chlorarachniophyceae</taxon>
        <taxon>Lotharella</taxon>
    </lineage>
</organism>
<sequence length="122" mass="13992">MAEFKVSGLAIVDDTGRLKGALSCRDVRVLGKDLHFFWRMNQTVHNFVRKLRNMSDTTEEASSEEHRPRTIVKCIPSDTLGDVITKLHKFKLHKIYLVDTPSDRKLKGVVSLRDVLKECLKL</sequence>
<dbReference type="InterPro" id="IPR046342">
    <property type="entry name" value="CBS_dom_sf"/>
</dbReference>
<proteinExistence type="predicted"/>
<reference evidence="5" key="1">
    <citation type="submission" date="2021-01" db="EMBL/GenBank/DDBJ databases">
        <authorList>
            <person name="Corre E."/>
            <person name="Pelletier E."/>
            <person name="Niang G."/>
            <person name="Scheremetjew M."/>
            <person name="Finn R."/>
            <person name="Kale V."/>
            <person name="Holt S."/>
            <person name="Cochrane G."/>
            <person name="Meng A."/>
            <person name="Brown T."/>
            <person name="Cohen L."/>
        </authorList>
    </citation>
    <scope>NUCLEOTIDE SEQUENCE</scope>
    <source>
        <strain evidence="5">CCCM811</strain>
    </source>
</reference>
<name>A0A7S4DFQ1_9EUKA</name>
<dbReference type="SMART" id="SM00116">
    <property type="entry name" value="CBS"/>
    <property type="match status" value="1"/>
</dbReference>
<dbReference type="PANTHER" id="PTHR13780">
    <property type="entry name" value="AMP-ACTIVATED PROTEIN KINASE, GAMMA REGULATORY SUBUNIT"/>
    <property type="match status" value="1"/>
</dbReference>
<dbReference type="Pfam" id="PF00571">
    <property type="entry name" value="CBS"/>
    <property type="match status" value="1"/>
</dbReference>
<dbReference type="EMBL" id="HBIV01003548">
    <property type="protein sequence ID" value="CAE0647436.1"/>
    <property type="molecule type" value="Transcribed_RNA"/>
</dbReference>
<gene>
    <name evidence="5" type="ORF">LGLO00237_LOCUS2438</name>
</gene>
<dbReference type="InterPro" id="IPR050511">
    <property type="entry name" value="AMPK_gamma/SDS23_families"/>
</dbReference>
<evidence type="ECO:0000256" key="1">
    <source>
        <dbReference type="ARBA" id="ARBA00022737"/>
    </source>
</evidence>
<accession>A0A7S4DFQ1</accession>
<dbReference type="SUPFAM" id="SSF54631">
    <property type="entry name" value="CBS-domain pair"/>
    <property type="match status" value="1"/>
</dbReference>
<dbReference type="PROSITE" id="PS51371">
    <property type="entry name" value="CBS"/>
    <property type="match status" value="1"/>
</dbReference>
<dbReference type="AlphaFoldDB" id="A0A7S4DFQ1"/>
<dbReference type="InterPro" id="IPR000644">
    <property type="entry name" value="CBS_dom"/>
</dbReference>
<keyword evidence="1" id="KW-0677">Repeat</keyword>
<evidence type="ECO:0000259" key="4">
    <source>
        <dbReference type="PROSITE" id="PS51371"/>
    </source>
</evidence>
<evidence type="ECO:0000256" key="3">
    <source>
        <dbReference type="PROSITE-ProRule" id="PRU00703"/>
    </source>
</evidence>